<feature type="transmembrane region" description="Helical" evidence="1">
    <location>
        <begin position="289"/>
        <end position="308"/>
    </location>
</feature>
<feature type="transmembrane region" description="Helical" evidence="1">
    <location>
        <begin position="185"/>
        <end position="204"/>
    </location>
</feature>
<evidence type="ECO:0000256" key="1">
    <source>
        <dbReference type="SAM" id="Phobius"/>
    </source>
</evidence>
<proteinExistence type="predicted"/>
<gene>
    <name evidence="2" type="ORF">SAMN05421812_12368</name>
</gene>
<feature type="transmembrane region" description="Helical" evidence="1">
    <location>
        <begin position="157"/>
        <end position="178"/>
    </location>
</feature>
<feature type="transmembrane region" description="Helical" evidence="1">
    <location>
        <begin position="497"/>
        <end position="518"/>
    </location>
</feature>
<dbReference type="RefSeq" id="WP_089255198.1">
    <property type="nucleotide sequence ID" value="NZ_FZPH01000023.1"/>
</dbReference>
<dbReference type="AlphaFoldDB" id="A0A239PF70"/>
<keyword evidence="1" id="KW-1133">Transmembrane helix</keyword>
<feature type="transmembrane region" description="Helical" evidence="1">
    <location>
        <begin position="422"/>
        <end position="443"/>
    </location>
</feature>
<dbReference type="Proteomes" id="UP000198362">
    <property type="component" value="Unassembled WGS sequence"/>
</dbReference>
<evidence type="ECO:0000313" key="3">
    <source>
        <dbReference type="Proteomes" id="UP000198362"/>
    </source>
</evidence>
<evidence type="ECO:0000313" key="2">
    <source>
        <dbReference type="EMBL" id="SNT65515.1"/>
    </source>
</evidence>
<feature type="transmembrane region" description="Helical" evidence="1">
    <location>
        <begin position="124"/>
        <end position="145"/>
    </location>
</feature>
<keyword evidence="1" id="KW-0472">Membrane</keyword>
<keyword evidence="1" id="KW-0812">Transmembrane</keyword>
<organism evidence="2 3">
    <name type="scientific">Asanoa hainanensis</name>
    <dbReference type="NCBI Taxonomy" id="560556"/>
    <lineage>
        <taxon>Bacteria</taxon>
        <taxon>Bacillati</taxon>
        <taxon>Actinomycetota</taxon>
        <taxon>Actinomycetes</taxon>
        <taxon>Micromonosporales</taxon>
        <taxon>Micromonosporaceae</taxon>
        <taxon>Asanoa</taxon>
    </lineage>
</organism>
<name>A0A239PF70_9ACTN</name>
<feature type="transmembrane region" description="Helical" evidence="1">
    <location>
        <begin position="77"/>
        <end position="97"/>
    </location>
</feature>
<dbReference type="OrthoDB" id="2014935at2"/>
<feature type="transmembrane region" description="Helical" evidence="1">
    <location>
        <begin position="381"/>
        <end position="402"/>
    </location>
</feature>
<sequence length="525" mass="53924">MTGSGRLLRFMLRRERIALPVWLLGAALLVLVQSTQSQNLYETPEDLANLRRTLGGNTAVIAMSGPVRLLETIGGEVAFEILAFVSILVALMNMFLVGRHTRADEESGRAELVRSASVGRGAPLAAILGLALLANLAVAVLLFAVTAGTGLPVRGSFLFGAAVALVGLFFAALTAVAAQVFESVRAAYGAVALAIGAAFVLRAAGDAGDGTASWASPIGWAQRTFPYVDNRWWPLLIPTAVAGGLAVAAMALLARRDIGAGLVRPRPGRAHATASLRSPLALAWRLQRGALVGWTVGLFLLGAAYGSIGDSIEQYVADNPEVAEFLPGGAADLVDAFQALTMVTLALIASGYAVSAALRARSEETSGRAEPLLATATSRRAWLSSHLSVAAGGSALVLAAAGAGEGLAYGLTICDLGQLPRLVGVALAYLPAVLAIAAVAALGIGWLPRAAAVVAWTAVAYCAVIALFGDSFDLPAWVQRGSPFAHTPQAPVETLTALPIVAVAAVAAALALGGYVGLRRRDVGY</sequence>
<feature type="transmembrane region" description="Helical" evidence="1">
    <location>
        <begin position="450"/>
        <end position="469"/>
    </location>
</feature>
<protein>
    <submittedName>
        <fullName evidence="2">ABC-2 type transport system permease protein</fullName>
    </submittedName>
</protein>
<feature type="transmembrane region" description="Helical" evidence="1">
    <location>
        <begin position="336"/>
        <end position="360"/>
    </location>
</feature>
<accession>A0A239PF70</accession>
<keyword evidence="3" id="KW-1185">Reference proteome</keyword>
<feature type="transmembrane region" description="Helical" evidence="1">
    <location>
        <begin position="232"/>
        <end position="254"/>
    </location>
</feature>
<reference evidence="2 3" key="1">
    <citation type="submission" date="2017-06" db="EMBL/GenBank/DDBJ databases">
        <authorList>
            <person name="Kim H.J."/>
            <person name="Triplett B.A."/>
        </authorList>
    </citation>
    <scope>NUCLEOTIDE SEQUENCE [LARGE SCALE GENOMIC DNA]</scope>
    <source>
        <strain evidence="2 3">CGMCC 4.5593</strain>
    </source>
</reference>
<dbReference type="EMBL" id="FZPH01000023">
    <property type="protein sequence ID" value="SNT65515.1"/>
    <property type="molecule type" value="Genomic_DNA"/>
</dbReference>